<sequence>MTASTSKQTKTTSAMSPTSNITLPTVVLLIATLSVAAAFQHSGAIQSAKLNTLFVHDSQQAARPYSRNERTRIYTSRVQSLSSPTSLSRVRRKQQPSSTLTQLHFSDDSSSNAPLEPSWWRKLFTASQYSASRSSTVTGTSSTVGEDDEQDNVDAYLEFLDRRYRRLHCDDKKEVKAISNPKQDSSELKTAKPFSAMDWLMKGSGSNNSDDLTTTREQQEDALYVLGVAGLASQKLLQKHHLPTTMNQHTKGVSTSTIDKVVELKEQIDDAIEVNEVSINTSLKSEVNTLVLNNILLPIVRSLYLIQRQKDLFFRMIQEGVKAIATKATNGILSTFSQGPKSILDTLLSIGGGKRNFLRTIAVGYATIIVFRPLMHAIFAEGLAFDPLIQ</sequence>
<dbReference type="Proteomes" id="UP000291116">
    <property type="component" value="Unassembled WGS sequence"/>
</dbReference>
<feature type="compositionally biased region" description="Polar residues" evidence="1">
    <location>
        <begin position="77"/>
        <end position="88"/>
    </location>
</feature>
<protein>
    <submittedName>
        <fullName evidence="2">Uncharacterized protein</fullName>
    </submittedName>
</protein>
<accession>A0A448Z5Y8</accession>
<proteinExistence type="predicted"/>
<evidence type="ECO:0000313" key="3">
    <source>
        <dbReference type="Proteomes" id="UP000291116"/>
    </source>
</evidence>
<gene>
    <name evidence="2" type="ORF">PSNMU_V1.4_AUG-EV-PASAV3_0042570</name>
</gene>
<reference evidence="2 3" key="1">
    <citation type="submission" date="2019-01" db="EMBL/GenBank/DDBJ databases">
        <authorList>
            <person name="Ferrante I. M."/>
        </authorList>
    </citation>
    <scope>NUCLEOTIDE SEQUENCE [LARGE SCALE GENOMIC DNA]</scope>
    <source>
        <strain evidence="2 3">B856</strain>
    </source>
</reference>
<feature type="compositionally biased region" description="Polar residues" evidence="1">
    <location>
        <begin position="95"/>
        <end position="113"/>
    </location>
</feature>
<dbReference type="EMBL" id="CAACVS010000126">
    <property type="protein sequence ID" value="VEU37438.1"/>
    <property type="molecule type" value="Genomic_DNA"/>
</dbReference>
<evidence type="ECO:0000313" key="2">
    <source>
        <dbReference type="EMBL" id="VEU37438.1"/>
    </source>
</evidence>
<name>A0A448Z5Y8_9STRA</name>
<organism evidence="2 3">
    <name type="scientific">Pseudo-nitzschia multistriata</name>
    <dbReference type="NCBI Taxonomy" id="183589"/>
    <lineage>
        <taxon>Eukaryota</taxon>
        <taxon>Sar</taxon>
        <taxon>Stramenopiles</taxon>
        <taxon>Ochrophyta</taxon>
        <taxon>Bacillariophyta</taxon>
        <taxon>Bacillariophyceae</taxon>
        <taxon>Bacillariophycidae</taxon>
        <taxon>Bacillariales</taxon>
        <taxon>Bacillariaceae</taxon>
        <taxon>Pseudo-nitzschia</taxon>
    </lineage>
</organism>
<keyword evidence="3" id="KW-1185">Reference proteome</keyword>
<dbReference type="AlphaFoldDB" id="A0A448Z5Y8"/>
<feature type="region of interest" description="Disordered" evidence="1">
    <location>
        <begin position="77"/>
        <end position="114"/>
    </location>
</feature>
<evidence type="ECO:0000256" key="1">
    <source>
        <dbReference type="SAM" id="MobiDB-lite"/>
    </source>
</evidence>
<dbReference type="OrthoDB" id="48276at2759"/>